<dbReference type="PANTHER" id="PTHR18871:SF2">
    <property type="entry name" value="CENTROSOMAL PROTEIN OF 112 KDA"/>
    <property type="match status" value="1"/>
</dbReference>
<dbReference type="CTD" id="201134"/>
<feature type="domain" description="DUF4485" evidence="3">
    <location>
        <begin position="21"/>
        <end position="106"/>
    </location>
</feature>
<keyword evidence="4" id="KW-1185">Reference proteome</keyword>
<evidence type="ECO:0000256" key="1">
    <source>
        <dbReference type="SAM" id="Coils"/>
    </source>
</evidence>
<dbReference type="RefSeq" id="XP_033817617.1">
    <property type="nucleotide sequence ID" value="XM_033961726.1"/>
</dbReference>
<dbReference type="InterPro" id="IPR055310">
    <property type="entry name" value="CEP112"/>
</dbReference>
<sequence length="1009" mass="118918">MQKRCPASIIMSTSEETWEKLDAEFDHYLVDMKPYVLKLSNKPERQRCALWIKKLCDPSGAGTGIMGRKNRNMHSKLLLHMLKRGVLDGPFTQRPEAGVLKTLPSYMSIYFDEPPSKVCSPSPEGLPDWVLGELRSGDLKAEELWRLCEVPAVELPMRTHRRQIQWRQEKDGDRERGRAEEELFQFTGKAESELERQRRKRQRYAFRSQSSSPIRRFDEENLATHQEDHRKRGAAVLDDSDIEVRLNSWNLGIENPRYLREKPIPLSPISPKTSLGKSSFHDDQALFRIHEKELDMKAKLLETKFHEEKLMLQQKHDTEVQKILDRKNNEIEELKTMHRSKQNESGEVIRKLEKKVQTLVRESQVIRESKEKQISELKKLCDQSTDSLKNEWEKKLHSAVADMEQEKFELQKKHTENIQELLDDTNTRLLKMEAEYVSQTKATSQMVRDLETRVQQLTLEAENSNLLRQKLSQEKAEVEKYYQTTCAELQESRTRCNSVQKEKDHSIQDYEKKLYHLQKKYDSDVNFVKQEHALSATKASNVIEELEQCAAQLKQKLQETDHQRLQQLRDQENKFQQQILHLERAQEKKIHVLQSELEQAKGNTQKKIQKLEEVFVEKEEQLTRVAEIQRLQAQQADATLEQFKRQVELSSEKAYSEMKHQMEKVEADLLKSKVLREKQSKEFSLQIEELRQRYEQQMVEQKLEHEQEKTYLFQQHNTEKDNLVRDHEREIEKLDKQFRIAMEENENKAKAWKKQDSQTISELEKQVQILKEELIQMNSQRKQQLVELGLLREDEKQKIARDHEVAISKIKSEMEKTKLDLQKTYASETDIAVDKANSRMKLVEKEYSQKLSKSSVLITELQSSISALREESSLQQLTAEKQQHDSTHKFEEEKRLLIKDNDRAIKILQDEIESCCNQVRCLEKKLQHKELEVQEQVNQLRQVYELKLKGLMPMSLRKELEDTISSLKSQVCFLQKRAAVLQENLDSYQSRSCDFASLAHRRPHVDMSS</sequence>
<dbReference type="KEGG" id="gsh:117368262"/>
<dbReference type="RefSeq" id="XP_033817618.1">
    <property type="nucleotide sequence ID" value="XM_033961727.1"/>
</dbReference>
<dbReference type="Pfam" id="PF14846">
    <property type="entry name" value="DUF4485"/>
    <property type="match status" value="1"/>
</dbReference>
<evidence type="ECO:0000313" key="4">
    <source>
        <dbReference type="Proteomes" id="UP000515159"/>
    </source>
</evidence>
<accession>A0A6P8SS13</accession>
<feature type="coiled-coil region" evidence="1">
    <location>
        <begin position="324"/>
        <end position="369"/>
    </location>
</feature>
<dbReference type="OrthoDB" id="78101at2759"/>
<feature type="coiled-coil region" evidence="1">
    <location>
        <begin position="536"/>
        <end position="653"/>
    </location>
</feature>
<name>A0A6P8SS13_GEOSA</name>
<evidence type="ECO:0000313" key="7">
    <source>
        <dbReference type="RefSeq" id="XP_033817618.1"/>
    </source>
</evidence>
<dbReference type="InterPro" id="IPR027831">
    <property type="entry name" value="DUF4485"/>
</dbReference>
<protein>
    <submittedName>
        <fullName evidence="5 6">Centrosomal protein of 112 kDa isoform X1</fullName>
    </submittedName>
</protein>
<proteinExistence type="predicted"/>
<feature type="coiled-coil region" evidence="1">
    <location>
        <begin position="874"/>
        <end position="939"/>
    </location>
</feature>
<feature type="region of interest" description="Disordered" evidence="2">
    <location>
        <begin position="191"/>
        <end position="232"/>
    </location>
</feature>
<evidence type="ECO:0000256" key="2">
    <source>
        <dbReference type="SAM" id="MobiDB-lite"/>
    </source>
</evidence>
<dbReference type="Proteomes" id="UP000515159">
    <property type="component" value="Chromosome 10"/>
</dbReference>
<evidence type="ECO:0000313" key="5">
    <source>
        <dbReference type="RefSeq" id="XP_033817616.1"/>
    </source>
</evidence>
<evidence type="ECO:0000259" key="3">
    <source>
        <dbReference type="Pfam" id="PF14846"/>
    </source>
</evidence>
<dbReference type="RefSeq" id="XP_033817616.1">
    <property type="nucleotide sequence ID" value="XM_033961725.1"/>
</dbReference>
<feature type="coiled-coil region" evidence="1">
    <location>
        <begin position="680"/>
        <end position="780"/>
    </location>
</feature>
<evidence type="ECO:0000313" key="6">
    <source>
        <dbReference type="RefSeq" id="XP_033817617.1"/>
    </source>
</evidence>
<dbReference type="PANTHER" id="PTHR18871">
    <property type="entry name" value="CENTROSOMAL PROTEIN OF 112 KDA"/>
    <property type="match status" value="1"/>
</dbReference>
<dbReference type="AlphaFoldDB" id="A0A6P8SS13"/>
<gene>
    <name evidence="5 6 7" type="primary">CEP112</name>
</gene>
<organism evidence="4 5">
    <name type="scientific">Geotrypetes seraphini</name>
    <name type="common">Gaboon caecilian</name>
    <name type="synonym">Caecilia seraphini</name>
    <dbReference type="NCBI Taxonomy" id="260995"/>
    <lineage>
        <taxon>Eukaryota</taxon>
        <taxon>Metazoa</taxon>
        <taxon>Chordata</taxon>
        <taxon>Craniata</taxon>
        <taxon>Vertebrata</taxon>
        <taxon>Euteleostomi</taxon>
        <taxon>Amphibia</taxon>
        <taxon>Gymnophiona</taxon>
        <taxon>Geotrypetes</taxon>
    </lineage>
</organism>
<feature type="coiled-coil region" evidence="1">
    <location>
        <begin position="415"/>
        <end position="474"/>
    </location>
</feature>
<dbReference type="GeneID" id="117368262"/>
<reference evidence="5 6" key="1">
    <citation type="submission" date="2025-04" db="UniProtKB">
        <authorList>
            <consortium name="RefSeq"/>
        </authorList>
    </citation>
    <scope>IDENTIFICATION</scope>
</reference>
<keyword evidence="1" id="KW-0175">Coiled coil</keyword>